<evidence type="ECO:0000313" key="3">
    <source>
        <dbReference type="Proteomes" id="UP000003676"/>
    </source>
</evidence>
<dbReference type="OrthoDB" id="9775224at2"/>
<dbReference type="SUPFAM" id="SSF52540">
    <property type="entry name" value="P-loop containing nucleoside triphosphate hydrolases"/>
    <property type="match status" value="2"/>
</dbReference>
<accession>B6WT65</accession>
<comment type="caution">
    <text evidence="2">The sequence shown here is derived from an EMBL/GenBank/DDBJ whole genome shotgun (WGS) entry which is preliminary data.</text>
</comment>
<dbReference type="GO" id="GO:0006797">
    <property type="term" value="P:polyphosphate metabolic process"/>
    <property type="evidence" value="ECO:0007669"/>
    <property type="project" value="InterPro"/>
</dbReference>
<feature type="domain" description="Polyphosphate kinase-2-related" evidence="1">
    <location>
        <begin position="12"/>
        <end position="231"/>
    </location>
</feature>
<protein>
    <submittedName>
        <fullName evidence="2">Polyphosphate:AMP phosphotransferase</fullName>
        <ecNumber evidence="2">2.7.4.-</ecNumber>
    </submittedName>
</protein>
<dbReference type="PANTHER" id="PTHR34383">
    <property type="entry name" value="POLYPHOSPHATE:AMP PHOSPHOTRANSFERASE-RELATED"/>
    <property type="match status" value="1"/>
</dbReference>
<dbReference type="EMBL" id="ABXU01000029">
    <property type="protein sequence ID" value="EEB33977.1"/>
    <property type="molecule type" value="Genomic_DNA"/>
</dbReference>
<dbReference type="GO" id="GO:0043751">
    <property type="term" value="F:polyphosphate:AMP phosphotransferase activity"/>
    <property type="evidence" value="ECO:0007669"/>
    <property type="project" value="InterPro"/>
</dbReference>
<dbReference type="NCBIfam" id="TIGR03708">
    <property type="entry name" value="poly_P_AMP_trns"/>
    <property type="match status" value="1"/>
</dbReference>
<dbReference type="PANTHER" id="PTHR34383:SF3">
    <property type="entry name" value="POLYPHOSPHATE:AMP PHOSPHOTRANSFERASE"/>
    <property type="match status" value="1"/>
</dbReference>
<dbReference type="InterPro" id="IPR022488">
    <property type="entry name" value="PPK2-related"/>
</dbReference>
<keyword evidence="2" id="KW-0808">Transferase</keyword>
<evidence type="ECO:0000259" key="1">
    <source>
        <dbReference type="Pfam" id="PF03976"/>
    </source>
</evidence>
<name>B6WT65_9BACT</name>
<reference evidence="2 3" key="1">
    <citation type="submission" date="2008-10" db="EMBL/GenBank/DDBJ databases">
        <title>Draft genome sequence of Desulvovibrio piger (ATCC 29098).</title>
        <authorList>
            <person name="Sudarsanam P."/>
            <person name="Ley R."/>
            <person name="Guruge J."/>
            <person name="Turnbaugh P.J."/>
            <person name="Mahowald M."/>
            <person name="Liep D."/>
            <person name="Gordon J."/>
        </authorList>
    </citation>
    <scope>NUCLEOTIDE SEQUENCE [LARGE SCALE GENOMIC DNA]</scope>
    <source>
        <strain evidence="2 3">ATCC 29098</strain>
    </source>
</reference>
<organism evidence="2 3">
    <name type="scientific">Desulfovibrio piger ATCC 29098</name>
    <dbReference type="NCBI Taxonomy" id="411464"/>
    <lineage>
        <taxon>Bacteria</taxon>
        <taxon>Pseudomonadati</taxon>
        <taxon>Thermodesulfobacteriota</taxon>
        <taxon>Desulfovibrionia</taxon>
        <taxon>Desulfovibrionales</taxon>
        <taxon>Desulfovibrionaceae</taxon>
        <taxon>Desulfovibrio</taxon>
    </lineage>
</organism>
<dbReference type="Proteomes" id="UP000003676">
    <property type="component" value="Unassembled WGS sequence"/>
</dbReference>
<dbReference type="RefSeq" id="WP_006005857.1">
    <property type="nucleotide sequence ID" value="NZ_DS996355.1"/>
</dbReference>
<dbReference type="AlphaFoldDB" id="B6WT65"/>
<gene>
    <name evidence="2" type="primary">pap</name>
    <name evidence="2" type="ORF">DESPIG_01270</name>
</gene>
<dbReference type="STRING" id="901.DESPIGER_0634"/>
<dbReference type="eggNOG" id="COG2326">
    <property type="taxonomic scope" value="Bacteria"/>
</dbReference>
<dbReference type="Pfam" id="PF03976">
    <property type="entry name" value="PPK2"/>
    <property type="match status" value="2"/>
</dbReference>
<reference evidence="2 3" key="2">
    <citation type="submission" date="2008-10" db="EMBL/GenBank/DDBJ databases">
        <authorList>
            <person name="Fulton L."/>
            <person name="Clifton S."/>
            <person name="Fulton B."/>
            <person name="Xu J."/>
            <person name="Minx P."/>
            <person name="Pepin K.H."/>
            <person name="Johnson M."/>
            <person name="Bhonagiri V."/>
            <person name="Nash W.E."/>
            <person name="Mardis E.R."/>
            <person name="Wilson R.K."/>
        </authorList>
    </citation>
    <scope>NUCLEOTIDE SEQUENCE [LARGE SCALE GENOMIC DNA]</scope>
    <source>
        <strain evidence="2 3">ATCC 29098</strain>
    </source>
</reference>
<proteinExistence type="predicted"/>
<evidence type="ECO:0000313" key="2">
    <source>
        <dbReference type="EMBL" id="EEB33977.1"/>
    </source>
</evidence>
<feature type="domain" description="Polyphosphate kinase-2-related" evidence="1">
    <location>
        <begin position="276"/>
        <end position="494"/>
    </location>
</feature>
<dbReference type="EC" id="2.7.4.-" evidence="2"/>
<dbReference type="Gene3D" id="3.40.50.300">
    <property type="entry name" value="P-loop containing nucleotide triphosphate hydrolases"/>
    <property type="match status" value="2"/>
</dbReference>
<sequence length="498" mass="57719">MFESAALGRACSNKEFEEKAPQLRMRLFNAQLQCIERKIPVLITVAGLVGSGRGAIINLLSEWMDSKHVQNHVFWLVTDEEKARPWPWRFWRQLPAAGQTAVFYDGWYGEAMRQRCCKDVGENEFTASMHRWQALESGLAESGMAIIKLWLHLNKKDHARALKERQENRALVHFSPSDKKIAADYDGMVSAASRAIMLTDRDNAPWSIIDAADPNFRNLSVVKAIIAGIERTIAAHDARAARLKVLESVPEVEEDARESLVSTLDAIDLSSVQAPEHYQKELKRLQKEIYQLSYRAYKKGISSTLIFEGWDAAGKGGAIRRLTAGTDARITRVIPISAPSDEELAHHYLWRFWRHIPRAGFITIYDRSWYGRVLVERVEKLTPKEDWARAYAEINHFEHQLTNNGNILLKFWLHISPEEQLRRFREREAIPWKRYKITDEDWRNRDKWPEYARAADEMFLRTSTEDAPWHVVPAENKKYARLMVLRIYRDALKRALRG</sequence>
<dbReference type="InterPro" id="IPR022489">
    <property type="entry name" value="PolyP_AMP_Tfrase"/>
</dbReference>
<dbReference type="InterPro" id="IPR027417">
    <property type="entry name" value="P-loop_NTPase"/>
</dbReference>
<dbReference type="HOGENOM" id="CLU_033786_0_2_7"/>